<name>A0ABV0KDZ1_9CYAN</name>
<dbReference type="RefSeq" id="WP_190450373.1">
    <property type="nucleotide sequence ID" value="NZ_JAMPLM010000002.1"/>
</dbReference>
<feature type="region of interest" description="Thiamine-phosphate synthase" evidence="9">
    <location>
        <begin position="130"/>
        <end position="356"/>
    </location>
</feature>
<evidence type="ECO:0000256" key="2">
    <source>
        <dbReference type="ARBA" id="ARBA00022679"/>
    </source>
</evidence>
<evidence type="ECO:0000256" key="11">
    <source>
        <dbReference type="RuleBase" id="RU004253"/>
    </source>
</evidence>
<evidence type="ECO:0000256" key="10">
    <source>
        <dbReference type="RuleBase" id="RU003826"/>
    </source>
</evidence>
<dbReference type="Gene3D" id="3.20.20.70">
    <property type="entry name" value="Aldolase class I"/>
    <property type="match status" value="1"/>
</dbReference>
<comment type="cofactor">
    <cofactor evidence="9">
        <name>Mg(2+)</name>
        <dbReference type="ChEBI" id="CHEBI:18420"/>
    </cofactor>
    <text evidence="9">Binds 1 Mg(2+) ion per subunit.</text>
</comment>
<feature type="domain" description="ThiD2" evidence="13">
    <location>
        <begin position="17"/>
        <end position="135"/>
    </location>
</feature>
<dbReference type="HAMAP" id="MF_01327">
    <property type="entry name" value="TMP_synthase_cyanobact"/>
    <property type="match status" value="1"/>
</dbReference>
<dbReference type="InterPro" id="IPR016229">
    <property type="entry name" value="TMP_synthase_cyanobac_bac"/>
</dbReference>
<dbReference type="InterPro" id="IPR034291">
    <property type="entry name" value="TMP_synthase"/>
</dbReference>
<comment type="function">
    <text evidence="9">Condenses 4-methyl-5-(beta-hydroxyethyl)thiazole monophosphate (THZ-P) and 2-methyl-4-amino-5-hydroxymethyl pyrimidine pyrophosphate (HMP-PP) to form thiamine monophosphate (TMP).</text>
</comment>
<feature type="binding site" evidence="9">
    <location>
        <position position="229"/>
    </location>
    <ligand>
        <name>Mg(2+)</name>
        <dbReference type="ChEBI" id="CHEBI:18420"/>
    </ligand>
</feature>
<keyword evidence="3 9" id="KW-0479">Metal-binding</keyword>
<feature type="domain" description="Thiamine phosphate synthase/TenI" evidence="12">
    <location>
        <begin position="151"/>
        <end position="327"/>
    </location>
</feature>
<dbReference type="EC" id="2.5.1.3" evidence="9"/>
<comment type="catalytic activity">
    <reaction evidence="6 9 10">
        <text>4-methyl-5-(2-phosphooxyethyl)-thiazole + 4-amino-2-methyl-5-(diphosphooxymethyl)pyrimidine + H(+) = thiamine phosphate + diphosphate</text>
        <dbReference type="Rhea" id="RHEA:22328"/>
        <dbReference type="ChEBI" id="CHEBI:15378"/>
        <dbReference type="ChEBI" id="CHEBI:33019"/>
        <dbReference type="ChEBI" id="CHEBI:37575"/>
        <dbReference type="ChEBI" id="CHEBI:57841"/>
        <dbReference type="ChEBI" id="CHEBI:58296"/>
        <dbReference type="EC" id="2.5.1.3"/>
    </reaction>
</comment>
<organism evidence="14 15">
    <name type="scientific">Stenomitos frigidus AS-A4</name>
    <dbReference type="NCBI Taxonomy" id="2933935"/>
    <lineage>
        <taxon>Bacteria</taxon>
        <taxon>Bacillati</taxon>
        <taxon>Cyanobacteriota</taxon>
        <taxon>Cyanophyceae</taxon>
        <taxon>Leptolyngbyales</taxon>
        <taxon>Leptolyngbyaceae</taxon>
        <taxon>Stenomitos</taxon>
    </lineage>
</organism>
<evidence type="ECO:0000256" key="7">
    <source>
        <dbReference type="ARBA" id="ARBA00047851"/>
    </source>
</evidence>
<reference evidence="14 15" key="1">
    <citation type="submission" date="2022-04" db="EMBL/GenBank/DDBJ databases">
        <title>Positive selection, recombination, and allopatry shape intraspecific diversity of widespread and dominant cyanobacteria.</title>
        <authorList>
            <person name="Wei J."/>
            <person name="Shu W."/>
            <person name="Hu C."/>
        </authorList>
    </citation>
    <scope>NUCLEOTIDE SEQUENCE [LARGE SCALE GENOMIC DNA]</scope>
    <source>
        <strain evidence="14 15">AS-A4</strain>
    </source>
</reference>
<feature type="binding site" evidence="9">
    <location>
        <position position="277"/>
    </location>
    <ligand>
        <name>4-amino-2-methyl-5-(diphosphooxymethyl)pyrimidine</name>
        <dbReference type="ChEBI" id="CHEBI:57841"/>
    </ligand>
</feature>
<dbReference type="GO" id="GO:0004789">
    <property type="term" value="F:thiamine-phosphate diphosphorylase activity"/>
    <property type="evidence" value="ECO:0007669"/>
    <property type="project" value="UniProtKB-EC"/>
</dbReference>
<evidence type="ECO:0000259" key="13">
    <source>
        <dbReference type="Pfam" id="PF17792"/>
    </source>
</evidence>
<protein>
    <recommendedName>
        <fullName evidence="9">Thiamine-phosphate synthase</fullName>
        <shortName evidence="9">TP synthase</shortName>
        <shortName evidence="9">TPS</shortName>
        <ecNumber evidence="9">2.5.1.3</ecNumber>
    </recommendedName>
    <alternativeName>
        <fullName evidence="9">Thiamine-phosphate pyrophosphorylase</fullName>
        <shortName evidence="9">TMP pyrophosphorylase</shortName>
        <shortName evidence="9">TMP-PPase</shortName>
    </alternativeName>
</protein>
<evidence type="ECO:0000256" key="8">
    <source>
        <dbReference type="ARBA" id="ARBA00047883"/>
    </source>
</evidence>
<dbReference type="PIRSF" id="PIRSF000512">
    <property type="entry name" value="TMP_PPase_Cyanobac_prd"/>
    <property type="match status" value="1"/>
</dbReference>
<dbReference type="PANTHER" id="PTHR20857">
    <property type="entry name" value="THIAMINE-PHOSPHATE PYROPHOSPHORYLASE"/>
    <property type="match status" value="1"/>
</dbReference>
<feature type="binding site" evidence="9">
    <location>
        <begin position="274"/>
        <end position="276"/>
    </location>
    <ligand>
        <name>2-[(2R,5Z)-2-carboxy-4-methylthiazol-5(2H)-ylidene]ethyl phosphate</name>
        <dbReference type="ChEBI" id="CHEBI:62899"/>
    </ligand>
</feature>
<dbReference type="SUPFAM" id="SSF51391">
    <property type="entry name" value="Thiamin phosphate synthase"/>
    <property type="match status" value="1"/>
</dbReference>
<dbReference type="Pfam" id="PF02581">
    <property type="entry name" value="TMP-TENI"/>
    <property type="match status" value="1"/>
</dbReference>
<dbReference type="NCBIfam" id="TIGR00693">
    <property type="entry name" value="thiE"/>
    <property type="match status" value="1"/>
</dbReference>
<evidence type="ECO:0000259" key="12">
    <source>
        <dbReference type="Pfam" id="PF02581"/>
    </source>
</evidence>
<evidence type="ECO:0000256" key="4">
    <source>
        <dbReference type="ARBA" id="ARBA00022842"/>
    </source>
</evidence>
<dbReference type="HAMAP" id="MF_00097">
    <property type="entry name" value="TMP_synthase"/>
    <property type="match status" value="1"/>
</dbReference>
<dbReference type="PANTHER" id="PTHR20857:SF15">
    <property type="entry name" value="THIAMINE-PHOSPHATE SYNTHASE"/>
    <property type="match status" value="1"/>
</dbReference>
<dbReference type="EMBL" id="JAMPLM010000002">
    <property type="protein sequence ID" value="MEP1057410.1"/>
    <property type="molecule type" value="Genomic_DNA"/>
</dbReference>
<evidence type="ECO:0000256" key="3">
    <source>
        <dbReference type="ARBA" id="ARBA00022723"/>
    </source>
</evidence>
<evidence type="ECO:0000256" key="6">
    <source>
        <dbReference type="ARBA" id="ARBA00047334"/>
    </source>
</evidence>
<feature type="binding site" evidence="9">
    <location>
        <begin position="177"/>
        <end position="181"/>
    </location>
    <ligand>
        <name>4-amino-2-methyl-5-(diphosphooxymethyl)pyrimidine</name>
        <dbReference type="ChEBI" id="CHEBI:57841"/>
    </ligand>
</feature>
<comment type="similarity">
    <text evidence="9 10">Belongs to the thiamine-phosphate synthase family.</text>
</comment>
<dbReference type="CDD" id="cd00564">
    <property type="entry name" value="TMP_TenI"/>
    <property type="match status" value="1"/>
</dbReference>
<feature type="binding site" evidence="9">
    <location>
        <position position="248"/>
    </location>
    <ligand>
        <name>4-amino-2-methyl-5-(diphosphooxymethyl)pyrimidine</name>
        <dbReference type="ChEBI" id="CHEBI:57841"/>
    </ligand>
</feature>
<dbReference type="InterPro" id="IPR041397">
    <property type="entry name" value="ThiD2"/>
</dbReference>
<keyword evidence="15" id="KW-1185">Reference proteome</keyword>
<feature type="binding site" evidence="9">
    <location>
        <position position="304"/>
    </location>
    <ligand>
        <name>2-[(2R,5Z)-2-carboxy-4-methylthiazol-5(2H)-ylidene]ethyl phosphate</name>
        <dbReference type="ChEBI" id="CHEBI:62899"/>
    </ligand>
</feature>
<accession>A0ABV0KDZ1</accession>
<keyword evidence="5 9" id="KW-0784">Thiamine biosynthesis</keyword>
<evidence type="ECO:0000256" key="5">
    <source>
        <dbReference type="ARBA" id="ARBA00022977"/>
    </source>
</evidence>
<dbReference type="Pfam" id="PF17792">
    <property type="entry name" value="ThiD2"/>
    <property type="match status" value="1"/>
</dbReference>
<keyword evidence="4 9" id="KW-0460">Magnesium</keyword>
<keyword evidence="2 9" id="KW-0808">Transferase</keyword>
<dbReference type="InterPro" id="IPR022998">
    <property type="entry name" value="ThiamineP_synth_TenI"/>
</dbReference>
<evidence type="ECO:0000256" key="9">
    <source>
        <dbReference type="HAMAP-Rule" id="MF_01327"/>
    </source>
</evidence>
<gene>
    <name evidence="9" type="primary">thiE</name>
    <name evidence="14" type="ORF">NDI38_03110</name>
</gene>
<sequence>MGNTDSQARFVQLALCRILDANLDRAREGLRTIEEWCRFGLDNALLTEECKQLRQELAHWHTPALRAARDTPGDAGTVLTHPKEAERSSVQAVLQANLCRVQEALRVLEEYGKVYSPEMGAACKQMRYRVYTLESQLTADQRHQLLERSSLYLVTSPTENLFATVEAALKGGLTLVQYRDKTADDDVRLRNAQKLAHICRHYGALFIVNDRVDLAIAVDADGVHLGQQDIPIALARQLLGSQRLIGRSTHCPEDLHRAIDEGADYIGVGPVYETPTKAGRPAAGFDYVRYAAAHATVPWFAIGGIDTSNLPDVLAANVKRVAIVRAIMHADQPTLTTQYFLSQLTQQPLLGTSYDH</sequence>
<feature type="region of interest" description="Unknown" evidence="9">
    <location>
        <begin position="1"/>
        <end position="129"/>
    </location>
</feature>
<feature type="binding site" evidence="9">
    <location>
        <position position="209"/>
    </location>
    <ligand>
        <name>4-amino-2-methyl-5-(diphosphooxymethyl)pyrimidine</name>
        <dbReference type="ChEBI" id="CHEBI:57841"/>
    </ligand>
</feature>
<evidence type="ECO:0000313" key="14">
    <source>
        <dbReference type="EMBL" id="MEP1057410.1"/>
    </source>
</evidence>
<dbReference type="Proteomes" id="UP001476950">
    <property type="component" value="Unassembled WGS sequence"/>
</dbReference>
<dbReference type="NCBIfam" id="NF002727">
    <property type="entry name" value="PRK02615.1"/>
    <property type="match status" value="1"/>
</dbReference>
<proteinExistence type="inferred from homology"/>
<evidence type="ECO:0000256" key="1">
    <source>
        <dbReference type="ARBA" id="ARBA00005165"/>
    </source>
</evidence>
<dbReference type="InterPro" id="IPR013785">
    <property type="entry name" value="Aldolase_TIM"/>
</dbReference>
<comment type="caution">
    <text evidence="14">The sequence shown here is derived from an EMBL/GenBank/DDBJ whole genome shotgun (WGS) entry which is preliminary data.</text>
</comment>
<feature type="binding site" evidence="9">
    <location>
        <position position="210"/>
    </location>
    <ligand>
        <name>Mg(2+)</name>
        <dbReference type="ChEBI" id="CHEBI:18420"/>
    </ligand>
</feature>
<comment type="catalytic activity">
    <reaction evidence="7 9 10">
        <text>2-(2-carboxy-4-methylthiazol-5-yl)ethyl phosphate + 4-amino-2-methyl-5-(diphosphooxymethyl)pyrimidine + 2 H(+) = thiamine phosphate + CO2 + diphosphate</text>
        <dbReference type="Rhea" id="RHEA:47848"/>
        <dbReference type="ChEBI" id="CHEBI:15378"/>
        <dbReference type="ChEBI" id="CHEBI:16526"/>
        <dbReference type="ChEBI" id="CHEBI:33019"/>
        <dbReference type="ChEBI" id="CHEBI:37575"/>
        <dbReference type="ChEBI" id="CHEBI:57841"/>
        <dbReference type="ChEBI" id="CHEBI:62890"/>
        <dbReference type="EC" id="2.5.1.3"/>
    </reaction>
</comment>
<comment type="pathway">
    <text evidence="1 9 11">Cofactor biosynthesis; thiamine diphosphate biosynthesis; thiamine phosphate from 4-amino-2-methyl-5-diphosphomethylpyrimidine and 4-methyl-5-(2-phosphoethyl)-thiazole: step 1/1.</text>
</comment>
<dbReference type="InterPro" id="IPR036206">
    <property type="entry name" value="ThiamineP_synth_sf"/>
</dbReference>
<evidence type="ECO:0000313" key="15">
    <source>
        <dbReference type="Proteomes" id="UP001476950"/>
    </source>
</evidence>
<comment type="catalytic activity">
    <reaction evidence="8 9 10">
        <text>2-[(2R,5Z)-2-carboxy-4-methylthiazol-5(2H)-ylidene]ethyl phosphate + 4-amino-2-methyl-5-(diphosphooxymethyl)pyrimidine + 2 H(+) = thiamine phosphate + CO2 + diphosphate</text>
        <dbReference type="Rhea" id="RHEA:47844"/>
        <dbReference type="ChEBI" id="CHEBI:15378"/>
        <dbReference type="ChEBI" id="CHEBI:16526"/>
        <dbReference type="ChEBI" id="CHEBI:33019"/>
        <dbReference type="ChEBI" id="CHEBI:37575"/>
        <dbReference type="ChEBI" id="CHEBI:57841"/>
        <dbReference type="ChEBI" id="CHEBI:62899"/>
        <dbReference type="EC" id="2.5.1.3"/>
    </reaction>
</comment>